<feature type="compositionally biased region" description="Basic and acidic residues" evidence="1">
    <location>
        <begin position="61"/>
        <end position="73"/>
    </location>
</feature>
<dbReference type="AlphaFoldDB" id="A0A7S3ZR29"/>
<dbReference type="Proteomes" id="UP000789595">
    <property type="component" value="Unassembled WGS sequence"/>
</dbReference>
<evidence type="ECO:0000313" key="4">
    <source>
        <dbReference type="Proteomes" id="UP000789595"/>
    </source>
</evidence>
<feature type="compositionally biased region" description="Acidic residues" evidence="1">
    <location>
        <begin position="100"/>
        <end position="119"/>
    </location>
</feature>
<evidence type="ECO:0000313" key="2">
    <source>
        <dbReference type="EMBL" id="CAE0691035.1"/>
    </source>
</evidence>
<evidence type="ECO:0000256" key="1">
    <source>
        <dbReference type="SAM" id="MobiDB-lite"/>
    </source>
</evidence>
<dbReference type="OrthoDB" id="10633930at2759"/>
<organism evidence="2">
    <name type="scientific">Pelagomonas calceolata</name>
    <dbReference type="NCBI Taxonomy" id="35677"/>
    <lineage>
        <taxon>Eukaryota</taxon>
        <taxon>Sar</taxon>
        <taxon>Stramenopiles</taxon>
        <taxon>Ochrophyta</taxon>
        <taxon>Pelagophyceae</taxon>
        <taxon>Pelagomonadales</taxon>
        <taxon>Pelagomonadaceae</taxon>
        <taxon>Pelagomonas</taxon>
    </lineage>
</organism>
<gene>
    <name evidence="2" type="ORF">PCAL00307_LOCUS6471</name>
    <name evidence="3" type="ORF">PECAL_3P08960</name>
</gene>
<proteinExistence type="predicted"/>
<reference evidence="3" key="2">
    <citation type="submission" date="2021-11" db="EMBL/GenBank/DDBJ databases">
        <authorList>
            <consortium name="Genoscope - CEA"/>
            <person name="William W."/>
        </authorList>
    </citation>
    <scope>NUCLEOTIDE SEQUENCE</scope>
</reference>
<keyword evidence="4" id="KW-1185">Reference proteome</keyword>
<evidence type="ECO:0000313" key="3">
    <source>
        <dbReference type="EMBL" id="CAH0370979.1"/>
    </source>
</evidence>
<sequence length="307" mass="34113">MANMMAPGGFATTKVCRHDDCADERCRRMEAHDALLDPCCAKDQKERRQASKWMAQLRAADPARKALDARRGAVDVAPLPEYERPPRPFPAAPSKKQESSDDEEDSDSDAEFLDELENDNELMEKMRSARIRENECMRETTSSELAIALTRGPVLVHAFAPSENLQHLDGALAVAAQERGVRFLRTRRGQAIGEKELIDARLTREKISDGKGALLAFVGGVVTACALDLNEFADNDAVAHDRVERWLDNARCASGEADDDEVVSEAEEPVIEYYDCGKPGCCKTFEHKHVGLEMGAPREFDVDHERV</sequence>
<accession>A0A7S3ZR29</accession>
<name>A0A7S3ZR29_9STRA</name>
<protein>
    <submittedName>
        <fullName evidence="2">Uncharacterized protein</fullName>
    </submittedName>
</protein>
<dbReference type="EMBL" id="CAKKNE010000003">
    <property type="protein sequence ID" value="CAH0370979.1"/>
    <property type="molecule type" value="Genomic_DNA"/>
</dbReference>
<reference evidence="2" key="1">
    <citation type="submission" date="2021-01" db="EMBL/GenBank/DDBJ databases">
        <authorList>
            <person name="Corre E."/>
            <person name="Pelletier E."/>
            <person name="Niang G."/>
            <person name="Scheremetjew M."/>
            <person name="Finn R."/>
            <person name="Kale V."/>
            <person name="Holt S."/>
            <person name="Cochrane G."/>
            <person name="Meng A."/>
            <person name="Brown T."/>
            <person name="Cohen L."/>
        </authorList>
    </citation>
    <scope>NUCLEOTIDE SEQUENCE</scope>
    <source>
        <strain evidence="2">CCMP1756</strain>
    </source>
</reference>
<dbReference type="EMBL" id="HBIW01007663">
    <property type="protein sequence ID" value="CAE0691035.1"/>
    <property type="molecule type" value="Transcribed_RNA"/>
</dbReference>
<feature type="region of interest" description="Disordered" evidence="1">
    <location>
        <begin position="50"/>
        <end position="119"/>
    </location>
</feature>